<dbReference type="Proteomes" id="UP000475325">
    <property type="component" value="Unassembled WGS sequence"/>
</dbReference>
<dbReference type="EMBL" id="WIQW01000008">
    <property type="protein sequence ID" value="KAF3108714.1"/>
    <property type="molecule type" value="Genomic_DNA"/>
</dbReference>
<evidence type="ECO:0000313" key="3">
    <source>
        <dbReference type="Proteomes" id="UP000475325"/>
    </source>
</evidence>
<evidence type="ECO:0000313" key="2">
    <source>
        <dbReference type="EMBL" id="KAF3108714.1"/>
    </source>
</evidence>
<feature type="compositionally biased region" description="Acidic residues" evidence="1">
    <location>
        <begin position="43"/>
        <end position="59"/>
    </location>
</feature>
<feature type="region of interest" description="Disordered" evidence="1">
    <location>
        <begin position="32"/>
        <end position="91"/>
    </location>
</feature>
<feature type="compositionally biased region" description="Low complexity" evidence="1">
    <location>
        <begin position="32"/>
        <end position="42"/>
    </location>
</feature>
<comment type="caution">
    <text evidence="2">The sequence shown here is derived from an EMBL/GenBank/DDBJ whole genome shotgun (WGS) entry which is preliminary data.</text>
</comment>
<accession>A0A7C8NI69</accession>
<name>A0A7C8NI69_ORBOL</name>
<organism evidence="2 3">
    <name type="scientific">Orbilia oligospora</name>
    <name type="common">Nematode-trapping fungus</name>
    <name type="synonym">Arthrobotrys oligospora</name>
    <dbReference type="NCBI Taxonomy" id="2813651"/>
    <lineage>
        <taxon>Eukaryota</taxon>
        <taxon>Fungi</taxon>
        <taxon>Dikarya</taxon>
        <taxon>Ascomycota</taxon>
        <taxon>Pezizomycotina</taxon>
        <taxon>Orbiliomycetes</taxon>
        <taxon>Orbiliales</taxon>
        <taxon>Orbiliaceae</taxon>
        <taxon>Orbilia</taxon>
    </lineage>
</organism>
<evidence type="ECO:0000256" key="1">
    <source>
        <dbReference type="SAM" id="MobiDB-lite"/>
    </source>
</evidence>
<gene>
    <name evidence="2" type="ORF">TWF102_010830</name>
</gene>
<sequence>MSIYAFKAVFALTKVIRPPPKTTVKIQYTTVTVESSGVSTEAPEPDDTEELDDKDDENDDSNKPTPKPEPSKKPTKEEIKAALGGEEYPEEDIKDIKKEKVTDDVKDALKDIFGKEKMPDEIGSKSKVTIKIEFIRVRFK</sequence>
<proteinExistence type="predicted"/>
<dbReference type="AlphaFoldDB" id="A0A7C8NI69"/>
<reference evidence="2 3" key="1">
    <citation type="submission" date="2019-06" db="EMBL/GenBank/DDBJ databases">
        <authorList>
            <person name="Palmer J.M."/>
        </authorList>
    </citation>
    <scope>NUCLEOTIDE SEQUENCE [LARGE SCALE GENOMIC DNA]</scope>
    <source>
        <strain evidence="2 3">TWF102</strain>
    </source>
</reference>
<feature type="compositionally biased region" description="Basic and acidic residues" evidence="1">
    <location>
        <begin position="69"/>
        <end position="80"/>
    </location>
</feature>
<protein>
    <submittedName>
        <fullName evidence="2">Uncharacterized protein</fullName>
    </submittedName>
</protein>